<dbReference type="Proteomes" id="UP000244193">
    <property type="component" value="Chromosome"/>
</dbReference>
<protein>
    <submittedName>
        <fullName evidence="1">Uncharacterized protein</fullName>
    </submittedName>
</protein>
<dbReference type="RefSeq" id="WP_108372712.1">
    <property type="nucleotide sequence ID" value="NZ_CP028811.1"/>
</dbReference>
<accession>A0A2S0RHI2</accession>
<dbReference type="PROSITE" id="PS51257">
    <property type="entry name" value="PROKAR_LIPOPROTEIN"/>
    <property type="match status" value="1"/>
</dbReference>
<sequence length="196" mass="22892">MRKLSLLITFLLFACHSSDKKIERQQIGIVYKSDIYEVIKSFTKCNSNSSIYLTEEDYSYFREGPMNLMETIKVKADSIYTNEDFKFIEKQIASSKIFRLNADLLNCKQVISTDTLDKLHSQSENIDDFWRNLRQKFGKDISLESIGLPLFSKNKEYVIFSSTTYWGPHSMGSNTTIYKKINNKWERVRSLAGWVT</sequence>
<organism evidence="1 2">
    <name type="scientific">Flavobacterium magnum</name>
    <dbReference type="NCBI Taxonomy" id="2162713"/>
    <lineage>
        <taxon>Bacteria</taxon>
        <taxon>Pseudomonadati</taxon>
        <taxon>Bacteroidota</taxon>
        <taxon>Flavobacteriia</taxon>
        <taxon>Flavobacteriales</taxon>
        <taxon>Flavobacteriaceae</taxon>
        <taxon>Flavobacterium</taxon>
    </lineage>
</organism>
<keyword evidence="2" id="KW-1185">Reference proteome</keyword>
<dbReference type="EMBL" id="CP028811">
    <property type="protein sequence ID" value="AWA31075.1"/>
    <property type="molecule type" value="Genomic_DNA"/>
</dbReference>
<gene>
    <name evidence="1" type="ORF">HYN48_13810</name>
</gene>
<evidence type="ECO:0000313" key="2">
    <source>
        <dbReference type="Proteomes" id="UP000244193"/>
    </source>
</evidence>
<name>A0A2S0RHI2_9FLAO</name>
<proteinExistence type="predicted"/>
<evidence type="ECO:0000313" key="1">
    <source>
        <dbReference type="EMBL" id="AWA31075.1"/>
    </source>
</evidence>
<reference evidence="1 2" key="1">
    <citation type="submission" date="2018-04" db="EMBL/GenBank/DDBJ databases">
        <title>Genome sequencing of Flavobacterium sp. HYN0048.</title>
        <authorList>
            <person name="Yi H."/>
            <person name="Baek C."/>
        </authorList>
    </citation>
    <scope>NUCLEOTIDE SEQUENCE [LARGE SCALE GENOMIC DNA]</scope>
    <source>
        <strain evidence="1 2">HYN0048</strain>
    </source>
</reference>
<dbReference type="AlphaFoldDB" id="A0A2S0RHI2"/>
<dbReference type="KEGG" id="fmg:HYN48_13810"/>
<dbReference type="OrthoDB" id="1337173at2"/>